<dbReference type="VEuPathDB" id="TriTrypDB:LDHU3_29.1360"/>
<keyword evidence="7 10" id="KW-0472">Membrane</keyword>
<dbReference type="GO" id="GO:0006465">
    <property type="term" value="P:signal peptide processing"/>
    <property type="evidence" value="ECO:0007669"/>
    <property type="project" value="TreeGrafter"/>
</dbReference>
<accession>A0A504XXW8</accession>
<evidence type="ECO:0000256" key="7">
    <source>
        <dbReference type="ARBA" id="ARBA00023136"/>
    </source>
</evidence>
<keyword evidence="6 10" id="KW-1133">Transmembrane helix</keyword>
<evidence type="ECO:0000259" key="11">
    <source>
        <dbReference type="PROSITE" id="PS51758"/>
    </source>
</evidence>
<evidence type="ECO:0000256" key="5">
    <source>
        <dbReference type="ARBA" id="ARBA00022824"/>
    </source>
</evidence>
<dbReference type="PROSITE" id="PS51758">
    <property type="entry name" value="LETM1_RBD"/>
    <property type="match status" value="1"/>
</dbReference>
<feature type="transmembrane region" description="Helical" evidence="10">
    <location>
        <begin position="45"/>
        <end position="64"/>
    </location>
</feature>
<dbReference type="InterPro" id="IPR033122">
    <property type="entry name" value="LETM1-like_RBD"/>
</dbReference>
<dbReference type="VEuPathDB" id="TriTrypDB:LdBPK_291000.1"/>
<dbReference type="Proteomes" id="UP000318447">
    <property type="component" value="Unassembled WGS sequence"/>
</dbReference>
<dbReference type="GO" id="GO:0043022">
    <property type="term" value="F:ribosome binding"/>
    <property type="evidence" value="ECO:0007669"/>
    <property type="project" value="InterPro"/>
</dbReference>
<evidence type="ECO:0000256" key="9">
    <source>
        <dbReference type="SAM" id="MobiDB-lite"/>
    </source>
</evidence>
<dbReference type="Pfam" id="PF07766">
    <property type="entry name" value="LETM1_RBD"/>
    <property type="match status" value="1"/>
</dbReference>
<evidence type="ECO:0000256" key="3">
    <source>
        <dbReference type="ARBA" id="ARBA00022692"/>
    </source>
</evidence>
<dbReference type="Pfam" id="PF04258">
    <property type="entry name" value="Peptidase_A22B"/>
    <property type="match status" value="1"/>
</dbReference>
<comment type="similarity">
    <text evidence="2">Belongs to the peptidase A22B family.</text>
</comment>
<evidence type="ECO:0000256" key="8">
    <source>
        <dbReference type="PROSITE-ProRule" id="PRU01094"/>
    </source>
</evidence>
<dbReference type="AlphaFoldDB" id="A0A504XXW8"/>
<feature type="region of interest" description="Disordered" evidence="9">
    <location>
        <begin position="773"/>
        <end position="805"/>
    </location>
</feature>
<dbReference type="VEuPathDB" id="TriTrypDB:LdCL_290014800"/>
<dbReference type="GO" id="GO:0042500">
    <property type="term" value="F:aspartic endopeptidase activity, intramembrane cleaving"/>
    <property type="evidence" value="ECO:0007669"/>
    <property type="project" value="InterPro"/>
</dbReference>
<evidence type="ECO:0000313" key="13">
    <source>
        <dbReference type="Proteomes" id="UP000318447"/>
    </source>
</evidence>
<keyword evidence="3 10" id="KW-0812">Transmembrane</keyword>
<proteinExistence type="inferred from homology"/>
<evidence type="ECO:0000256" key="2">
    <source>
        <dbReference type="ARBA" id="ARBA00006859"/>
    </source>
</evidence>
<dbReference type="PANTHER" id="PTHR12174:SF23">
    <property type="entry name" value="MINOR HISTOCOMPATIBILITY ANTIGEN H13"/>
    <property type="match status" value="1"/>
</dbReference>
<organism evidence="12 13">
    <name type="scientific">Leishmania donovani</name>
    <dbReference type="NCBI Taxonomy" id="5661"/>
    <lineage>
        <taxon>Eukaryota</taxon>
        <taxon>Discoba</taxon>
        <taxon>Euglenozoa</taxon>
        <taxon>Kinetoplastea</taxon>
        <taxon>Metakinetoplastina</taxon>
        <taxon>Trypanosomatida</taxon>
        <taxon>Trypanosomatidae</taxon>
        <taxon>Leishmaniinae</taxon>
        <taxon>Leishmania</taxon>
    </lineage>
</organism>
<feature type="domain" description="Letm1 RBD" evidence="11">
    <location>
        <begin position="432"/>
        <end position="651"/>
    </location>
</feature>
<dbReference type="EMBL" id="RHLC01000014">
    <property type="protein sequence ID" value="TPP52725.1"/>
    <property type="molecule type" value="Genomic_DNA"/>
</dbReference>
<dbReference type="VEuPathDB" id="TriTrypDB:LDHU3_29.1370"/>
<dbReference type="GO" id="GO:0033619">
    <property type="term" value="P:membrane protein proteolysis"/>
    <property type="evidence" value="ECO:0007669"/>
    <property type="project" value="TreeGrafter"/>
</dbReference>
<reference evidence="13" key="1">
    <citation type="submission" date="2019-02" db="EMBL/GenBank/DDBJ databases">
        <title>FDA dAtabase for Regulatory Grade micrObial Sequences (FDA-ARGOS): Supporting development and validation of Infectious Disease Dx tests.</title>
        <authorList>
            <person name="Duncan R."/>
            <person name="Fisher C."/>
            <person name="Tallon L."/>
            <person name="Sadzewicz L."/>
            <person name="Sengamalay N."/>
            <person name="Ott S."/>
            <person name="Godinez A."/>
            <person name="Nagaraj S."/>
            <person name="Vavikolanu K."/>
            <person name="Nadendla S."/>
            <person name="Aluvathingal J."/>
            <person name="Sichtig H."/>
        </authorList>
    </citation>
    <scope>NUCLEOTIDE SEQUENCE [LARGE SCALE GENOMIC DNA]</scope>
    <source>
        <strain evidence="13">FDAARGOS_361</strain>
    </source>
</reference>
<name>A0A504XXW8_LEIDO</name>
<feature type="transmembrane region" description="Helical" evidence="10">
    <location>
        <begin position="70"/>
        <end position="90"/>
    </location>
</feature>
<evidence type="ECO:0000256" key="6">
    <source>
        <dbReference type="ARBA" id="ARBA00022989"/>
    </source>
</evidence>
<evidence type="ECO:0000313" key="12">
    <source>
        <dbReference type="EMBL" id="TPP52725.1"/>
    </source>
</evidence>
<evidence type="ECO:0000256" key="4">
    <source>
        <dbReference type="ARBA" id="ARBA00022801"/>
    </source>
</evidence>
<dbReference type="InterPro" id="IPR007369">
    <property type="entry name" value="Peptidase_A22B_SPP"/>
</dbReference>
<evidence type="ECO:0000256" key="10">
    <source>
        <dbReference type="SAM" id="Phobius"/>
    </source>
</evidence>
<dbReference type="VEuPathDB" id="TriTrypDB:LdBPK_290990.1"/>
<gene>
    <name evidence="12" type="ORF">CGC21_28000</name>
</gene>
<evidence type="ECO:0000256" key="1">
    <source>
        <dbReference type="ARBA" id="ARBA00004477"/>
    </source>
</evidence>
<feature type="transmembrane region" description="Helical" evidence="10">
    <location>
        <begin position="97"/>
        <end position="119"/>
    </location>
</feature>
<dbReference type="VEuPathDB" id="TriTrypDB:LdCL_290014900"/>
<feature type="transmembrane region" description="Helical" evidence="10">
    <location>
        <begin position="139"/>
        <end position="159"/>
    </location>
</feature>
<feature type="transmembrane region" description="Helical" evidence="10">
    <location>
        <begin position="6"/>
        <end position="24"/>
    </location>
</feature>
<keyword evidence="8" id="KW-0496">Mitochondrion</keyword>
<comment type="caution">
    <text evidence="12">The sequence shown here is derived from an EMBL/GenBank/DDBJ whole genome shotgun (WGS) entry which is preliminary data.</text>
</comment>
<dbReference type="PANTHER" id="PTHR12174">
    <property type="entry name" value="SIGNAL PEPTIDE PEPTIDASE"/>
    <property type="match status" value="1"/>
</dbReference>
<sequence>MPQVYIALTFLATCAITAVAVGALRCRKVMMKGKSDIALQTDEALSMPLNGSVMLFSLYVSLRFIPKEYFNILISFYLSLISVFALHMLVKGYIKPNIVTGLICVGTGCASFFAQNWIASNILAFSIAVTALERLPVNGFTTSFILLIGLFFYDIFWVFGSDVMLMVATGIDGPIKLVFPQTIFGDCSKKSLLGLGDIIVPGLFICQTLVFSKDYVRRGSLYFATSMVAYTLSLVNTMAVMLIFQHGQPALLFIVPWLLVTFSAVAVYNGDVKAAWSFDILSVFTTSLEKPARDFCWIAGGGQMLRNTLVRRANAQVAKSTAKVSSASAQRVAKKPPSKVKYYMGIAYEGLRHVYHGFRLFFINTRLAWKYSRQLKKGVALTRRERLLLESSTKDLLRLVPFSFFIVVPFAELLLPVALKMFPGLIPSTFESESQGRNRLYGDAMKTLRARQRAMDYLSATALATFDKEQQEVIRRAVMGDSIAPKDIRLVAPYFGRDGPFSVFKVPDNIVVGLGRSVGVYKWYHSLLPTRVLSPIMRRSIIRRYHEAREDDRLIRLEGLDGMNNDELVKANQTRGMRWTEGTETLRVQLEWWNSLAQDDSVPYNTLWWIKPTRYSIRKSMNNLPVEQRRQLLGIQNLPETVRASLETLCETVDTMSSISDEPNSADKLVEKIEKITSSAEKSDSDIGFEGLQEAVGAYLTEENVKRMFEKLSKKKLPEESVVVSDVIECIGQETHNSSHVVSTVFDAFDYGAGSKPITEKALLGIGARCRKAVRPPPAPKAAEEKPKSTSTEEKSIEAAPPGKR</sequence>
<protein>
    <submittedName>
        <fullName evidence="12">Signal peptide peptidase family protein</fullName>
    </submittedName>
</protein>
<comment type="subcellular location">
    <subcellularLocation>
        <location evidence="1">Endoplasmic reticulum membrane</location>
        <topology evidence="1">Multi-pass membrane protein</topology>
    </subcellularLocation>
</comment>
<feature type="transmembrane region" description="Helical" evidence="10">
    <location>
        <begin position="250"/>
        <end position="268"/>
    </location>
</feature>
<feature type="compositionally biased region" description="Basic and acidic residues" evidence="9">
    <location>
        <begin position="782"/>
        <end position="797"/>
    </location>
</feature>
<dbReference type="InterPro" id="IPR006639">
    <property type="entry name" value="Preselin/SPP"/>
</dbReference>
<dbReference type="GO" id="GO:0098553">
    <property type="term" value="C:lumenal side of endoplasmic reticulum membrane"/>
    <property type="evidence" value="ECO:0007669"/>
    <property type="project" value="TreeGrafter"/>
</dbReference>
<dbReference type="SMART" id="SM00730">
    <property type="entry name" value="PSN"/>
    <property type="match status" value="1"/>
</dbReference>
<dbReference type="GO" id="GO:0098554">
    <property type="term" value="C:cytoplasmic side of endoplasmic reticulum membrane"/>
    <property type="evidence" value="ECO:0007669"/>
    <property type="project" value="TreeGrafter"/>
</dbReference>
<feature type="transmembrane region" description="Helical" evidence="10">
    <location>
        <begin position="221"/>
        <end position="244"/>
    </location>
</feature>
<keyword evidence="4" id="KW-0378">Hydrolase</keyword>
<keyword evidence="5" id="KW-0256">Endoplasmic reticulum</keyword>